<dbReference type="PRINTS" id="PR00411">
    <property type="entry name" value="PNDRDTASEI"/>
</dbReference>
<dbReference type="OrthoDB" id="7809559at2"/>
<dbReference type="Gene3D" id="3.50.50.60">
    <property type="entry name" value="FAD/NAD(P)-binding domain"/>
    <property type="match status" value="2"/>
</dbReference>
<dbReference type="PRINTS" id="PR00368">
    <property type="entry name" value="FADPNR"/>
</dbReference>
<evidence type="ECO:0000256" key="1">
    <source>
        <dbReference type="ARBA" id="ARBA00001974"/>
    </source>
</evidence>
<evidence type="ECO:0000313" key="7">
    <source>
        <dbReference type="EMBL" id="PJK29680.1"/>
    </source>
</evidence>
<evidence type="ECO:0000259" key="5">
    <source>
        <dbReference type="Pfam" id="PF07992"/>
    </source>
</evidence>
<evidence type="ECO:0000256" key="4">
    <source>
        <dbReference type="ARBA" id="ARBA00023002"/>
    </source>
</evidence>
<evidence type="ECO:0000259" key="6">
    <source>
        <dbReference type="Pfam" id="PF14759"/>
    </source>
</evidence>
<dbReference type="InterPro" id="IPR028202">
    <property type="entry name" value="Reductase_C"/>
</dbReference>
<proteinExistence type="predicted"/>
<dbReference type="InterPro" id="IPR036188">
    <property type="entry name" value="FAD/NAD-bd_sf"/>
</dbReference>
<comment type="cofactor">
    <cofactor evidence="1">
        <name>FAD</name>
        <dbReference type="ChEBI" id="CHEBI:57692"/>
    </cofactor>
</comment>
<dbReference type="InterPro" id="IPR016156">
    <property type="entry name" value="FAD/NAD-linked_Rdtase_dimer_sf"/>
</dbReference>
<dbReference type="SUPFAM" id="SSF51905">
    <property type="entry name" value="FAD/NAD(P)-binding domain"/>
    <property type="match status" value="2"/>
</dbReference>
<evidence type="ECO:0008006" key="9">
    <source>
        <dbReference type="Google" id="ProtNLM"/>
    </source>
</evidence>
<organism evidence="7 8">
    <name type="scientific">Minwuia thermotolerans</name>
    <dbReference type="NCBI Taxonomy" id="2056226"/>
    <lineage>
        <taxon>Bacteria</taxon>
        <taxon>Pseudomonadati</taxon>
        <taxon>Pseudomonadota</taxon>
        <taxon>Alphaproteobacteria</taxon>
        <taxon>Minwuiales</taxon>
        <taxon>Minwuiaceae</taxon>
        <taxon>Minwuia</taxon>
    </lineage>
</organism>
<reference evidence="7 8" key="1">
    <citation type="submission" date="2017-11" db="EMBL/GenBank/DDBJ databases">
        <title>Draft genome sequence of Rhizobiales bacterium SY3-13.</title>
        <authorList>
            <person name="Sun C."/>
        </authorList>
    </citation>
    <scope>NUCLEOTIDE SEQUENCE [LARGE SCALE GENOMIC DNA]</scope>
    <source>
        <strain evidence="7 8">SY3-13</strain>
    </source>
</reference>
<comment type="caution">
    <text evidence="7">The sequence shown here is derived from an EMBL/GenBank/DDBJ whole genome shotgun (WGS) entry which is preliminary data.</text>
</comment>
<dbReference type="GO" id="GO:0016651">
    <property type="term" value="F:oxidoreductase activity, acting on NAD(P)H"/>
    <property type="evidence" value="ECO:0007669"/>
    <property type="project" value="TreeGrafter"/>
</dbReference>
<evidence type="ECO:0000256" key="3">
    <source>
        <dbReference type="ARBA" id="ARBA00022827"/>
    </source>
</evidence>
<protein>
    <recommendedName>
        <fullName evidence="9">Pyridine nucleotide-disulfide oxidoreductase</fullName>
    </recommendedName>
</protein>
<dbReference type="Pfam" id="PF14759">
    <property type="entry name" value="Reductase_C"/>
    <property type="match status" value="1"/>
</dbReference>
<keyword evidence="4" id="KW-0560">Oxidoreductase</keyword>
<keyword evidence="3" id="KW-0274">FAD</keyword>
<dbReference type="SUPFAM" id="SSF55424">
    <property type="entry name" value="FAD/NAD-linked reductases, dimerisation (C-terminal) domain"/>
    <property type="match status" value="1"/>
</dbReference>
<gene>
    <name evidence="7" type="ORF">CVT23_11595</name>
</gene>
<evidence type="ECO:0000313" key="8">
    <source>
        <dbReference type="Proteomes" id="UP000229498"/>
    </source>
</evidence>
<dbReference type="EMBL" id="PHIG01000032">
    <property type="protein sequence ID" value="PJK29680.1"/>
    <property type="molecule type" value="Genomic_DNA"/>
</dbReference>
<dbReference type="Gene3D" id="3.30.390.30">
    <property type="match status" value="1"/>
</dbReference>
<feature type="domain" description="Reductase C-terminal" evidence="6">
    <location>
        <begin position="320"/>
        <end position="402"/>
    </location>
</feature>
<dbReference type="InterPro" id="IPR050446">
    <property type="entry name" value="FAD-oxidoreductase/Apoptosis"/>
</dbReference>
<dbReference type="PANTHER" id="PTHR43557">
    <property type="entry name" value="APOPTOSIS-INDUCING FACTOR 1"/>
    <property type="match status" value="1"/>
</dbReference>
<dbReference type="InterPro" id="IPR023753">
    <property type="entry name" value="FAD/NAD-binding_dom"/>
</dbReference>
<dbReference type="Proteomes" id="UP000229498">
    <property type="component" value="Unassembled WGS sequence"/>
</dbReference>
<dbReference type="PANTHER" id="PTHR43557:SF2">
    <property type="entry name" value="RIESKE DOMAIN-CONTAINING PROTEIN-RELATED"/>
    <property type="match status" value="1"/>
</dbReference>
<keyword evidence="2" id="KW-0285">Flavoprotein</keyword>
<dbReference type="Pfam" id="PF07992">
    <property type="entry name" value="Pyr_redox_2"/>
    <property type="match status" value="1"/>
</dbReference>
<sequence length="403" mass="43313">MSQKAVIIGAGHAGGILAAQLARAGEAFDITLVGEETWPPYERPPLSKQLLAGEIPVEKTFLRPADFYEKKGIDLKLGVRCDVIDREGRKAMLSDGTALDYDLLALCTGARLRRIDIPGSALPGVHYIRAIADTEAIRAEAREGSRVVVIGGGYIGLEAAAALSTIGCRVKVIEMMDRVMGRAVAEPVSRFYEDQHRKHGVEILLNTGVAEFVGTDRVQAVVDTAGQRHDCDLIVVGIGVIPNVELAETAGLAIGDGIVVDERARTSDPAIWAAGDCTDHPNALLGRRLRLESVQNAVDQARCIANEWQGKGADYAEVPWFWSDQFDLKLQMAGLPGPDDQVVVRGDPASGAFSVFYLRDGKVTGVNAVNVGGDYVRGRKWIAEGRDVDPARLADTAIPVKEV</sequence>
<dbReference type="GO" id="GO:0005737">
    <property type="term" value="C:cytoplasm"/>
    <property type="evidence" value="ECO:0007669"/>
    <property type="project" value="TreeGrafter"/>
</dbReference>
<name>A0A2M9G1T9_9PROT</name>
<accession>A0A2M9G1T9</accession>
<dbReference type="RefSeq" id="WP_109793705.1">
    <property type="nucleotide sequence ID" value="NZ_PHIG01000032.1"/>
</dbReference>
<keyword evidence="8" id="KW-1185">Reference proteome</keyword>
<dbReference type="AlphaFoldDB" id="A0A2M9G1T9"/>
<evidence type="ECO:0000256" key="2">
    <source>
        <dbReference type="ARBA" id="ARBA00022630"/>
    </source>
</evidence>
<feature type="domain" description="FAD/NAD(P)-binding" evidence="5">
    <location>
        <begin position="4"/>
        <end position="301"/>
    </location>
</feature>